<proteinExistence type="predicted"/>
<accession>A0A5J5FWB1</accession>
<comment type="caution">
    <text evidence="2">The sequence shown here is derived from an EMBL/GenBank/DDBJ whole genome shotgun (WGS) entry which is preliminary data.</text>
</comment>
<feature type="compositionally biased region" description="Basic and acidic residues" evidence="1">
    <location>
        <begin position="198"/>
        <end position="208"/>
    </location>
</feature>
<dbReference type="AlphaFoldDB" id="A0A5J5FWB1"/>
<dbReference type="OrthoDB" id="6631439at2"/>
<name>A0A5J5FWB1_9GAMM</name>
<evidence type="ECO:0000256" key="1">
    <source>
        <dbReference type="SAM" id="MobiDB-lite"/>
    </source>
</evidence>
<dbReference type="RefSeq" id="WP_150436155.1">
    <property type="nucleotide sequence ID" value="NZ_VYKJ01000009.1"/>
</dbReference>
<feature type="region of interest" description="Disordered" evidence="1">
    <location>
        <begin position="198"/>
        <end position="225"/>
    </location>
</feature>
<evidence type="ECO:0008006" key="4">
    <source>
        <dbReference type="Google" id="ProtNLM"/>
    </source>
</evidence>
<evidence type="ECO:0000313" key="2">
    <source>
        <dbReference type="EMBL" id="KAA8998095.1"/>
    </source>
</evidence>
<dbReference type="EMBL" id="VYKJ01000009">
    <property type="protein sequence ID" value="KAA8998095.1"/>
    <property type="molecule type" value="Genomic_DNA"/>
</dbReference>
<reference evidence="2 3" key="1">
    <citation type="submission" date="2019-09" db="EMBL/GenBank/DDBJ databases">
        <authorList>
            <person name="Li Y."/>
        </authorList>
    </citation>
    <scope>NUCLEOTIDE SEQUENCE [LARGE SCALE GENOMIC DNA]</scope>
    <source>
        <strain evidence="2 3">L3-3HA</strain>
    </source>
</reference>
<protein>
    <recommendedName>
        <fullName evidence="4">YtxH domain-containing protein</fullName>
    </recommendedName>
</protein>
<sequence length="225" mass="24051">MSNQEQPQNTAYPWYGYPYGMPPVPPQPAAQTAPNYAPPVGAPPPPFMWPPYPGYAMPWYPGAPVPPPPAWPGQASHHHHSHAPSPADAGLYQQAQGMVEELMGEQSGIFKHLLSTLGVDDKEFWKGAMMGAAAALILSNENVRSTLLQLVANAGDLLKTGGGKVKDSVTQTASSVKDNLATGGTIFRDTVQAGKEGFRDSVARHKTDAAPLDDSEATEPERNEQ</sequence>
<gene>
    <name evidence="2" type="ORF">FJU30_16895</name>
</gene>
<evidence type="ECO:0000313" key="3">
    <source>
        <dbReference type="Proteomes" id="UP000335415"/>
    </source>
</evidence>
<keyword evidence="3" id="KW-1185">Reference proteome</keyword>
<dbReference type="Proteomes" id="UP000335415">
    <property type="component" value="Unassembled WGS sequence"/>
</dbReference>
<organism evidence="2 3">
    <name type="scientific">Affinibrenneria salicis</name>
    <dbReference type="NCBI Taxonomy" id="2590031"/>
    <lineage>
        <taxon>Bacteria</taxon>
        <taxon>Pseudomonadati</taxon>
        <taxon>Pseudomonadota</taxon>
        <taxon>Gammaproteobacteria</taxon>
        <taxon>Enterobacterales</taxon>
        <taxon>Pectobacteriaceae</taxon>
        <taxon>Affinibrenneria</taxon>
    </lineage>
</organism>